<organism evidence="4 5">
    <name type="scientific">Apiospora kogelbergensis</name>
    <dbReference type="NCBI Taxonomy" id="1337665"/>
    <lineage>
        <taxon>Eukaryota</taxon>
        <taxon>Fungi</taxon>
        <taxon>Dikarya</taxon>
        <taxon>Ascomycota</taxon>
        <taxon>Pezizomycotina</taxon>
        <taxon>Sordariomycetes</taxon>
        <taxon>Xylariomycetidae</taxon>
        <taxon>Amphisphaeriales</taxon>
        <taxon>Apiosporaceae</taxon>
        <taxon>Apiospora</taxon>
    </lineage>
</organism>
<feature type="domain" description="CRAL-TRIO" evidence="3">
    <location>
        <begin position="442"/>
        <end position="601"/>
    </location>
</feature>
<keyword evidence="2" id="KW-0472">Membrane</keyword>
<dbReference type="SMART" id="SM00516">
    <property type="entry name" value="SEC14"/>
    <property type="match status" value="1"/>
</dbReference>
<dbReference type="InterPro" id="IPR001251">
    <property type="entry name" value="CRAL-TRIO_dom"/>
</dbReference>
<feature type="region of interest" description="Disordered" evidence="1">
    <location>
        <begin position="289"/>
        <end position="308"/>
    </location>
</feature>
<name>A0AAW0R4H5_9PEZI</name>
<comment type="caution">
    <text evidence="4">The sequence shown here is derived from an EMBL/GenBank/DDBJ whole genome shotgun (WGS) entry which is preliminary data.</text>
</comment>
<evidence type="ECO:0000256" key="1">
    <source>
        <dbReference type="SAM" id="MobiDB-lite"/>
    </source>
</evidence>
<protein>
    <recommendedName>
        <fullName evidence="3">CRAL-TRIO domain-containing protein</fullName>
    </recommendedName>
</protein>
<dbReference type="SUPFAM" id="SSF52087">
    <property type="entry name" value="CRAL/TRIO domain"/>
    <property type="match status" value="1"/>
</dbReference>
<dbReference type="EMBL" id="JAQQWP010000003">
    <property type="protein sequence ID" value="KAK8123816.1"/>
    <property type="molecule type" value="Genomic_DNA"/>
</dbReference>
<evidence type="ECO:0000259" key="3">
    <source>
        <dbReference type="PROSITE" id="PS50191"/>
    </source>
</evidence>
<gene>
    <name evidence="4" type="ORF">PG999_003734</name>
</gene>
<dbReference type="PROSITE" id="PS50191">
    <property type="entry name" value="CRAL_TRIO"/>
    <property type="match status" value="1"/>
</dbReference>
<dbReference type="InterPro" id="IPR036273">
    <property type="entry name" value="CRAL/TRIO_N_dom_sf"/>
</dbReference>
<feature type="transmembrane region" description="Helical" evidence="2">
    <location>
        <begin position="207"/>
        <end position="226"/>
    </location>
</feature>
<accession>A0AAW0R4H5</accession>
<dbReference type="Pfam" id="PF00650">
    <property type="entry name" value="CRAL_TRIO"/>
    <property type="match status" value="1"/>
</dbReference>
<evidence type="ECO:0000256" key="2">
    <source>
        <dbReference type="SAM" id="Phobius"/>
    </source>
</evidence>
<dbReference type="PANTHER" id="PTHR46590:SF1">
    <property type="entry name" value="PHOSPHATIDYLINOSITOL TRANSFER PROTEIN CSR1"/>
    <property type="match status" value="1"/>
</dbReference>
<dbReference type="AlphaFoldDB" id="A0AAW0R4H5"/>
<feature type="region of interest" description="Disordered" evidence="1">
    <location>
        <begin position="318"/>
        <end position="349"/>
    </location>
</feature>
<keyword evidence="5" id="KW-1185">Reference proteome</keyword>
<dbReference type="InterPro" id="IPR036865">
    <property type="entry name" value="CRAL-TRIO_dom_sf"/>
</dbReference>
<dbReference type="Gene3D" id="3.40.525.10">
    <property type="entry name" value="CRAL-TRIO lipid binding domain"/>
    <property type="match status" value="1"/>
</dbReference>
<feature type="region of interest" description="Disordered" evidence="1">
    <location>
        <begin position="1"/>
        <end position="74"/>
    </location>
</feature>
<evidence type="ECO:0000313" key="4">
    <source>
        <dbReference type="EMBL" id="KAK8123816.1"/>
    </source>
</evidence>
<feature type="compositionally biased region" description="Polar residues" evidence="1">
    <location>
        <begin position="1"/>
        <end position="10"/>
    </location>
</feature>
<keyword evidence="2" id="KW-0812">Transmembrane</keyword>
<dbReference type="InterPro" id="IPR052432">
    <property type="entry name" value="PITP/CRAL-TRIO"/>
</dbReference>
<dbReference type="CDD" id="cd00170">
    <property type="entry name" value="SEC14"/>
    <property type="match status" value="1"/>
</dbReference>
<sequence>MMTKGTSASVNKRRRKSALGLANLDPRAHDTLPSKATGEFALQPPALQLAGSTSFPRSKRSSGPPKPLSAACSKTPASLYLRTRQRPNLPSGLMKAALGTTPSVVLAKALKHTTCVSPAPRLLFRQAKAAARPTLPALVRILNSTRSLHQTPVSSWTSLPLRSPHCLYKTSSRLFPGDRGACQFATSTHSSTTTRDHSVLRSSSSSILYLVPVIIIGIGGTILYSIKTTRAILPETSDLDQFGDNLEIDPEMEGTLGNLTPEQQAKLCELWKHIYQICGVSEDEIADVETPADALQPRTDSDGSGQLKKEKKRLGLFKKKDKKEKENVNEKGTTVPSFDGIKDNDADDKYGQNKEFRETLASRSPESIRHSMWGMIKMDHPDQLLLRFLRARKWDVNKALVMLISTMKWRQDYKVDDDIMLKGEEHFVEQEKTGTEAEKAFAHDFLMQMRMGKSFAHGIDKDGRPINTIRVRLHKGGEQSQESLERYTVYLIETTRLMLHYPVETGCIIFDMTNFSMANMDYTPIKFMIQTFEANYPESLGVVLVHKSPWLFQGIWKVIRGWLDPVVAAKVHFTNNAKELSEYVPLNRVPTELDGEEAWAYQYVEPTPGENAKLKDTATRDKLQAEREALYQEFEAKTLEWIRETDAEKRKAMKSERDQTAKKLGTSYWQLDPYVRARSLYDRVGIIKSNGEVDHYPEQKKAAPAAAALDEKHANGMAPAATPAVAVQTNDDDVD</sequence>
<evidence type="ECO:0000313" key="5">
    <source>
        <dbReference type="Proteomes" id="UP001392437"/>
    </source>
</evidence>
<dbReference type="Pfam" id="PF03765">
    <property type="entry name" value="CRAL_TRIO_N"/>
    <property type="match status" value="1"/>
</dbReference>
<dbReference type="PANTHER" id="PTHR46590">
    <property type="entry name" value="PHOSPHATIDYLINOSITOL TRANSFER PROTEIN CSR1-RELATED"/>
    <property type="match status" value="1"/>
</dbReference>
<feature type="compositionally biased region" description="Basic and acidic residues" evidence="1">
    <location>
        <begin position="340"/>
        <end position="349"/>
    </location>
</feature>
<proteinExistence type="predicted"/>
<dbReference type="InterPro" id="IPR011074">
    <property type="entry name" value="CRAL/TRIO_N_dom"/>
</dbReference>
<dbReference type="Proteomes" id="UP001392437">
    <property type="component" value="Unassembled WGS sequence"/>
</dbReference>
<keyword evidence="2" id="KW-1133">Transmembrane helix</keyword>
<reference evidence="4 5" key="1">
    <citation type="submission" date="2023-01" db="EMBL/GenBank/DDBJ databases">
        <title>Analysis of 21 Apiospora genomes using comparative genomics revels a genus with tremendous synthesis potential of carbohydrate active enzymes and secondary metabolites.</title>
        <authorList>
            <person name="Sorensen T."/>
        </authorList>
    </citation>
    <scope>NUCLEOTIDE SEQUENCE [LARGE SCALE GENOMIC DNA]</scope>
    <source>
        <strain evidence="4 5">CBS 117206</strain>
    </source>
</reference>
<dbReference type="SMART" id="SM01100">
    <property type="entry name" value="CRAL_TRIO_N"/>
    <property type="match status" value="1"/>
</dbReference>
<dbReference type="SUPFAM" id="SSF46938">
    <property type="entry name" value="CRAL/TRIO N-terminal domain"/>
    <property type="match status" value="1"/>
</dbReference>